<proteinExistence type="predicted"/>
<dbReference type="AlphaFoldDB" id="A0A645GS92"/>
<dbReference type="EMBL" id="VSSQ01080627">
    <property type="protein sequence ID" value="MPN29777.1"/>
    <property type="molecule type" value="Genomic_DNA"/>
</dbReference>
<name>A0A645GS92_9ZZZZ</name>
<organism evidence="1">
    <name type="scientific">bioreactor metagenome</name>
    <dbReference type="NCBI Taxonomy" id="1076179"/>
    <lineage>
        <taxon>unclassified sequences</taxon>
        <taxon>metagenomes</taxon>
        <taxon>ecological metagenomes</taxon>
    </lineage>
</organism>
<reference evidence="1" key="1">
    <citation type="submission" date="2019-08" db="EMBL/GenBank/DDBJ databases">
        <authorList>
            <person name="Kucharzyk K."/>
            <person name="Murdoch R.W."/>
            <person name="Higgins S."/>
            <person name="Loffler F."/>
        </authorList>
    </citation>
    <scope>NUCLEOTIDE SEQUENCE</scope>
</reference>
<sequence>MKIMDREVNVDAAVFTLCYNPPNSVFLTKHYTTSQSTDYAVPRLLVTGLFYLYPGKKFTCHYQKT</sequence>
<protein>
    <submittedName>
        <fullName evidence="1">Uncharacterized protein</fullName>
    </submittedName>
</protein>
<accession>A0A645GS92</accession>
<evidence type="ECO:0000313" key="1">
    <source>
        <dbReference type="EMBL" id="MPN29777.1"/>
    </source>
</evidence>
<comment type="caution">
    <text evidence="1">The sequence shown here is derived from an EMBL/GenBank/DDBJ whole genome shotgun (WGS) entry which is preliminary data.</text>
</comment>
<gene>
    <name evidence="1" type="ORF">SDC9_177230</name>
</gene>